<dbReference type="PANTHER" id="PTHR43394">
    <property type="entry name" value="ATP-DEPENDENT PERMEASE MDL1, MITOCHONDRIAL"/>
    <property type="match status" value="1"/>
</dbReference>
<feature type="domain" description="ABC transmembrane type-1" evidence="9">
    <location>
        <begin position="41"/>
        <end position="327"/>
    </location>
</feature>
<sequence>MKKNKEKEKNTNPYHKEYGVFSNSIHALKSMLNYSHRFIPVIIISIICAPIMQYLWSFISKFVIDMITSGQSVTALALLMGGFTVIQITATMLNLYGNSFFHVYIGARFRQMGLKNRKIMSVDYGYLEDKDFMDCYQKAGNACNNNNNGIEGMMRGIVRLLTLIPIIAVGIAILGTMNIFIMLAILVCSVLQFVVSNKTNAYCKKKVWDPLAPWWRRHNYLSYTTSDFEAAKDIRMFGIADWLTEKFKVLNKERYAAQKKNSRIWAVSAVINAVLWAGVQAAVYAWLLYSVVTGSMTIGNFTLYLASSMTFFDYTNQLLTAVSDLLARSREYDDFRSFMDADCGDKDDSGIDVPQCDSYEFTFRNVSFKYPKAEKYALKNVNITLNAGERLAVVGLNGAGKSTFIKLLLRLYEVTEGEILLNGVNIKQYNKHSYYKIFSPAFQEVELFAFPLYMNVSMSSADKSDKEKARQCVIDSGLENKLSELEKGMDTEILKIVYDDGVDLSGGEKQKLALARALYKNAPVVVLDEPTAALDALAESKLYGDFDKLIGNKTAVYISHRLSSTQFCDKVAMFKDGGIVEYGTHSELMDKGGEYADMFNVQAQYYIDNNESEVAVNA</sequence>
<dbReference type="Pfam" id="PF00664">
    <property type="entry name" value="ABC_membrane"/>
    <property type="match status" value="1"/>
</dbReference>
<feature type="transmembrane region" description="Helical" evidence="7">
    <location>
        <begin position="76"/>
        <end position="105"/>
    </location>
</feature>
<evidence type="ECO:0000256" key="5">
    <source>
        <dbReference type="ARBA" id="ARBA00022989"/>
    </source>
</evidence>
<proteinExistence type="predicted"/>
<dbReference type="SUPFAM" id="SSF90123">
    <property type="entry name" value="ABC transporter transmembrane region"/>
    <property type="match status" value="1"/>
</dbReference>
<dbReference type="PROSITE" id="PS50929">
    <property type="entry name" value="ABC_TM1F"/>
    <property type="match status" value="1"/>
</dbReference>
<evidence type="ECO:0000313" key="11">
    <source>
        <dbReference type="Proteomes" id="UP000095662"/>
    </source>
</evidence>
<keyword evidence="6 7" id="KW-0472">Membrane</keyword>
<dbReference type="InterPro" id="IPR039421">
    <property type="entry name" value="Type_1_exporter"/>
</dbReference>
<dbReference type="InterPro" id="IPR027417">
    <property type="entry name" value="P-loop_NTPase"/>
</dbReference>
<dbReference type="OrthoDB" id="1699242at2"/>
<evidence type="ECO:0000256" key="7">
    <source>
        <dbReference type="SAM" id="Phobius"/>
    </source>
</evidence>
<dbReference type="InterPro" id="IPR036640">
    <property type="entry name" value="ABC1_TM_sf"/>
</dbReference>
<dbReference type="SMART" id="SM00382">
    <property type="entry name" value="AAA"/>
    <property type="match status" value="1"/>
</dbReference>
<dbReference type="GO" id="GO:0005886">
    <property type="term" value="C:plasma membrane"/>
    <property type="evidence" value="ECO:0007669"/>
    <property type="project" value="UniProtKB-SubCell"/>
</dbReference>
<dbReference type="GO" id="GO:0015421">
    <property type="term" value="F:ABC-type oligopeptide transporter activity"/>
    <property type="evidence" value="ECO:0007669"/>
    <property type="project" value="TreeGrafter"/>
</dbReference>
<dbReference type="Gene3D" id="1.20.1560.10">
    <property type="entry name" value="ABC transporter type 1, transmembrane domain"/>
    <property type="match status" value="1"/>
</dbReference>
<feature type="transmembrane region" description="Helical" evidence="7">
    <location>
        <begin position="38"/>
        <end position="56"/>
    </location>
</feature>
<keyword evidence="3" id="KW-0547">Nucleotide-binding</keyword>
<dbReference type="STRING" id="39492.ERS852540_00753"/>
<feature type="transmembrane region" description="Helical" evidence="7">
    <location>
        <begin position="264"/>
        <end position="289"/>
    </location>
</feature>
<dbReference type="InterPro" id="IPR011527">
    <property type="entry name" value="ABC1_TM_dom"/>
</dbReference>
<feature type="domain" description="ABC transporter" evidence="8">
    <location>
        <begin position="361"/>
        <end position="601"/>
    </location>
</feature>
<organism evidence="10 11">
    <name type="scientific">[Eubacterium] siraeum</name>
    <dbReference type="NCBI Taxonomy" id="39492"/>
    <lineage>
        <taxon>Bacteria</taxon>
        <taxon>Bacillati</taxon>
        <taxon>Bacillota</taxon>
        <taxon>Clostridia</taxon>
        <taxon>Eubacteriales</taxon>
        <taxon>Oscillospiraceae</taxon>
        <taxon>Oscillospiraceae incertae sedis</taxon>
    </lineage>
</organism>
<dbReference type="EMBL" id="CZBY01000004">
    <property type="protein sequence ID" value="CUQ83766.1"/>
    <property type="molecule type" value="Genomic_DNA"/>
</dbReference>
<dbReference type="InterPro" id="IPR003593">
    <property type="entry name" value="AAA+_ATPase"/>
</dbReference>
<evidence type="ECO:0000256" key="6">
    <source>
        <dbReference type="ARBA" id="ARBA00023136"/>
    </source>
</evidence>
<comment type="subcellular location">
    <subcellularLocation>
        <location evidence="1">Cell membrane</location>
        <topology evidence="1">Multi-pass membrane protein</topology>
    </subcellularLocation>
</comment>
<evidence type="ECO:0000256" key="1">
    <source>
        <dbReference type="ARBA" id="ARBA00004651"/>
    </source>
</evidence>
<name>A0A174ZHV5_9FIRM</name>
<evidence type="ECO:0000256" key="2">
    <source>
        <dbReference type="ARBA" id="ARBA00022692"/>
    </source>
</evidence>
<evidence type="ECO:0000259" key="8">
    <source>
        <dbReference type="PROSITE" id="PS50893"/>
    </source>
</evidence>
<dbReference type="AlphaFoldDB" id="A0A174ZHV5"/>
<dbReference type="Pfam" id="PF00005">
    <property type="entry name" value="ABC_tran"/>
    <property type="match status" value="1"/>
</dbReference>
<feature type="transmembrane region" description="Helical" evidence="7">
    <location>
        <begin position="179"/>
        <end position="196"/>
    </location>
</feature>
<gene>
    <name evidence="10" type="primary">msbA_2</name>
    <name evidence="10" type="ORF">ERS852540_00753</name>
</gene>
<dbReference type="GO" id="GO:0016887">
    <property type="term" value="F:ATP hydrolysis activity"/>
    <property type="evidence" value="ECO:0007669"/>
    <property type="project" value="InterPro"/>
</dbReference>
<evidence type="ECO:0000313" key="10">
    <source>
        <dbReference type="EMBL" id="CUQ83766.1"/>
    </source>
</evidence>
<dbReference type="EC" id="3.6.3.-" evidence="10"/>
<accession>A0A174ZHV5</accession>
<keyword evidence="2 7" id="KW-0812">Transmembrane</keyword>
<dbReference type="PROSITE" id="PS50893">
    <property type="entry name" value="ABC_TRANSPORTER_2"/>
    <property type="match status" value="1"/>
</dbReference>
<evidence type="ECO:0000259" key="9">
    <source>
        <dbReference type="PROSITE" id="PS50929"/>
    </source>
</evidence>
<feature type="transmembrane region" description="Helical" evidence="7">
    <location>
        <begin position="156"/>
        <end position="173"/>
    </location>
</feature>
<reference evidence="10 11" key="1">
    <citation type="submission" date="2015-09" db="EMBL/GenBank/DDBJ databases">
        <authorList>
            <consortium name="Pathogen Informatics"/>
        </authorList>
    </citation>
    <scope>NUCLEOTIDE SEQUENCE [LARGE SCALE GENOMIC DNA]</scope>
    <source>
        <strain evidence="10 11">2789STDY5834928</strain>
    </source>
</reference>
<dbReference type="Gene3D" id="3.40.50.300">
    <property type="entry name" value="P-loop containing nucleotide triphosphate hydrolases"/>
    <property type="match status" value="1"/>
</dbReference>
<keyword evidence="5 7" id="KW-1133">Transmembrane helix</keyword>
<keyword evidence="10" id="KW-0378">Hydrolase</keyword>
<dbReference type="InterPro" id="IPR003439">
    <property type="entry name" value="ABC_transporter-like_ATP-bd"/>
</dbReference>
<dbReference type="InterPro" id="IPR017871">
    <property type="entry name" value="ABC_transporter-like_CS"/>
</dbReference>
<evidence type="ECO:0000256" key="3">
    <source>
        <dbReference type="ARBA" id="ARBA00022741"/>
    </source>
</evidence>
<dbReference type="Proteomes" id="UP000095662">
    <property type="component" value="Unassembled WGS sequence"/>
</dbReference>
<dbReference type="SUPFAM" id="SSF52540">
    <property type="entry name" value="P-loop containing nucleoside triphosphate hydrolases"/>
    <property type="match status" value="1"/>
</dbReference>
<keyword evidence="4 10" id="KW-0067">ATP-binding</keyword>
<dbReference type="PROSITE" id="PS00211">
    <property type="entry name" value="ABC_TRANSPORTER_1"/>
    <property type="match status" value="1"/>
</dbReference>
<evidence type="ECO:0000256" key="4">
    <source>
        <dbReference type="ARBA" id="ARBA00022840"/>
    </source>
</evidence>
<dbReference type="PANTHER" id="PTHR43394:SF1">
    <property type="entry name" value="ATP-BINDING CASSETTE SUB-FAMILY B MEMBER 10, MITOCHONDRIAL"/>
    <property type="match status" value="1"/>
</dbReference>
<dbReference type="GO" id="GO:0005524">
    <property type="term" value="F:ATP binding"/>
    <property type="evidence" value="ECO:0007669"/>
    <property type="project" value="UniProtKB-KW"/>
</dbReference>
<protein>
    <submittedName>
        <fullName evidence="10">Lipid A export ATP-binding/permease protein MsbA</fullName>
        <ecNumber evidence="10">3.6.3.-</ecNumber>
    </submittedName>
</protein>